<keyword evidence="3" id="KW-1185">Reference proteome</keyword>
<reference evidence="2" key="1">
    <citation type="submission" date="2021-04" db="EMBL/GenBank/DDBJ databases">
        <authorList>
            <person name="Rodrigo-Torres L."/>
            <person name="Arahal R. D."/>
            <person name="Lucena T."/>
        </authorList>
    </citation>
    <scope>NUCLEOTIDE SEQUENCE</scope>
    <source>
        <strain evidence="2">CECT 9275</strain>
    </source>
</reference>
<evidence type="ECO:0000313" key="3">
    <source>
        <dbReference type="Proteomes" id="UP000680038"/>
    </source>
</evidence>
<accession>A0A916N661</accession>
<dbReference type="AlphaFoldDB" id="A0A916N661"/>
<gene>
    <name evidence="2" type="ORF">DYBT9275_04274</name>
</gene>
<name>A0A916N661_9BACT</name>
<dbReference type="RefSeq" id="WP_215240667.1">
    <property type="nucleotide sequence ID" value="NZ_CAJRAF010000002.1"/>
</dbReference>
<evidence type="ECO:0000256" key="1">
    <source>
        <dbReference type="SAM" id="Phobius"/>
    </source>
</evidence>
<dbReference type="EMBL" id="CAJRAF010000002">
    <property type="protein sequence ID" value="CAG5008461.1"/>
    <property type="molecule type" value="Genomic_DNA"/>
</dbReference>
<proteinExistence type="predicted"/>
<evidence type="ECO:0008006" key="4">
    <source>
        <dbReference type="Google" id="ProtNLM"/>
    </source>
</evidence>
<keyword evidence="1" id="KW-1133">Transmembrane helix</keyword>
<sequence>MKLITVHIVEVREGALVVLLILILWLLIKVFGKTRRMSPSELLRSGQQAEAVILCVQETGLFINNLPKLKVQMQVKPERGRNFVVEVQQTLPDFDAGSLLAGTRVLVKYNPSNHKQVVLLYPV</sequence>
<dbReference type="Proteomes" id="UP000680038">
    <property type="component" value="Unassembled WGS sequence"/>
</dbReference>
<evidence type="ECO:0000313" key="2">
    <source>
        <dbReference type="EMBL" id="CAG5008461.1"/>
    </source>
</evidence>
<keyword evidence="1" id="KW-0472">Membrane</keyword>
<protein>
    <recommendedName>
        <fullName evidence="4">DUF3592 domain-containing protein</fullName>
    </recommendedName>
</protein>
<organism evidence="2 3">
    <name type="scientific">Dyadobacter helix</name>
    <dbReference type="NCBI Taxonomy" id="2822344"/>
    <lineage>
        <taxon>Bacteria</taxon>
        <taxon>Pseudomonadati</taxon>
        <taxon>Bacteroidota</taxon>
        <taxon>Cytophagia</taxon>
        <taxon>Cytophagales</taxon>
        <taxon>Spirosomataceae</taxon>
        <taxon>Dyadobacter</taxon>
    </lineage>
</organism>
<feature type="transmembrane region" description="Helical" evidence="1">
    <location>
        <begin position="15"/>
        <end position="32"/>
    </location>
</feature>
<comment type="caution">
    <text evidence="2">The sequence shown here is derived from an EMBL/GenBank/DDBJ whole genome shotgun (WGS) entry which is preliminary data.</text>
</comment>
<keyword evidence="1" id="KW-0812">Transmembrane</keyword>